<dbReference type="InterPro" id="IPR036051">
    <property type="entry name" value="KRAB_dom_sf"/>
</dbReference>
<dbReference type="InterPro" id="IPR013087">
    <property type="entry name" value="Znf_C2H2_type"/>
</dbReference>
<dbReference type="PROSITE" id="PS50805">
    <property type="entry name" value="KRAB"/>
    <property type="match status" value="2"/>
</dbReference>
<dbReference type="SMART" id="SM00349">
    <property type="entry name" value="KRAB"/>
    <property type="match status" value="2"/>
</dbReference>
<organism evidence="21 22">
    <name type="scientific">Odobenus rosmarus divergens</name>
    <name type="common">Pacific walrus</name>
    <dbReference type="NCBI Taxonomy" id="9708"/>
    <lineage>
        <taxon>Eukaryota</taxon>
        <taxon>Metazoa</taxon>
        <taxon>Chordata</taxon>
        <taxon>Craniata</taxon>
        <taxon>Vertebrata</taxon>
        <taxon>Euteleostomi</taxon>
        <taxon>Mammalia</taxon>
        <taxon>Eutheria</taxon>
        <taxon>Laurasiatheria</taxon>
        <taxon>Carnivora</taxon>
        <taxon>Caniformia</taxon>
        <taxon>Pinnipedia</taxon>
        <taxon>Odobenidae</taxon>
        <taxon>Odobenus</taxon>
    </lineage>
</organism>
<dbReference type="FunFam" id="3.30.160.60:FF:001479">
    <property type="entry name" value="ZFP69 zinc finger protein B"/>
    <property type="match status" value="1"/>
</dbReference>
<reference evidence="22" key="1">
    <citation type="submission" date="2025-08" db="UniProtKB">
        <authorList>
            <consortium name="RefSeq"/>
        </authorList>
    </citation>
    <scope>IDENTIFICATION</scope>
</reference>
<comment type="function">
    <text evidence="12">Putative transcription factor that appears to regulate lipid metabolism.</text>
</comment>
<dbReference type="SUPFAM" id="SSF57667">
    <property type="entry name" value="beta-beta-alpha zinc fingers"/>
    <property type="match status" value="10"/>
</dbReference>
<keyword evidence="3" id="KW-0479">Metal-binding</keyword>
<feature type="domain" description="C2H2-type" evidence="18">
    <location>
        <begin position="1263"/>
        <end position="1290"/>
    </location>
</feature>
<evidence type="ECO:0000256" key="4">
    <source>
        <dbReference type="ARBA" id="ARBA00022737"/>
    </source>
</evidence>
<evidence type="ECO:0000256" key="15">
    <source>
        <dbReference type="PROSITE-ProRule" id="PRU00042"/>
    </source>
</evidence>
<feature type="compositionally biased region" description="Polar residues" evidence="17">
    <location>
        <begin position="974"/>
        <end position="986"/>
    </location>
</feature>
<dbReference type="PROSITE" id="PS50804">
    <property type="entry name" value="SCAN_BOX"/>
    <property type="match status" value="1"/>
</dbReference>
<comment type="similarity">
    <text evidence="2">Belongs to the krueppel C2H2-type zinc-finger protein family.</text>
</comment>
<keyword evidence="7" id="KW-0805">Transcription regulation</keyword>
<gene>
    <name evidence="22" type="primary">LOC101364178</name>
</gene>
<dbReference type="PROSITE" id="PS00028">
    <property type="entry name" value="ZINC_FINGER_C2H2_1"/>
    <property type="match status" value="18"/>
</dbReference>
<feature type="domain" description="C2H2-type" evidence="18">
    <location>
        <begin position="1179"/>
        <end position="1206"/>
    </location>
</feature>
<dbReference type="GO" id="GO:0006629">
    <property type="term" value="P:lipid metabolic process"/>
    <property type="evidence" value="ECO:0007669"/>
    <property type="project" value="UniProtKB-KW"/>
</dbReference>
<dbReference type="RefSeq" id="XP_004415427.1">
    <property type="nucleotide sequence ID" value="XM_004415370.1"/>
</dbReference>
<feature type="domain" description="C2H2-type" evidence="18">
    <location>
        <begin position="447"/>
        <end position="474"/>
    </location>
</feature>
<feature type="domain" description="C2H2-type" evidence="18">
    <location>
        <begin position="1123"/>
        <end position="1150"/>
    </location>
</feature>
<evidence type="ECO:0000256" key="16">
    <source>
        <dbReference type="PROSITE-ProRule" id="PRU00187"/>
    </source>
</evidence>
<dbReference type="SUPFAM" id="SSF109640">
    <property type="entry name" value="KRAB domain (Kruppel-associated box)"/>
    <property type="match status" value="2"/>
</dbReference>
<evidence type="ECO:0000256" key="13">
    <source>
        <dbReference type="ARBA" id="ARBA00067933"/>
    </source>
</evidence>
<dbReference type="FunFam" id="3.30.160.60:FF:002254">
    <property type="entry name" value="Zinc finger protein 540"/>
    <property type="match status" value="1"/>
</dbReference>
<dbReference type="GO" id="GO:0031519">
    <property type="term" value="C:PcG protein complex"/>
    <property type="evidence" value="ECO:0007669"/>
    <property type="project" value="TreeGrafter"/>
</dbReference>
<dbReference type="FunFam" id="3.30.160.60:FF:000295">
    <property type="entry name" value="zinc finger protein 19"/>
    <property type="match status" value="1"/>
</dbReference>
<feature type="compositionally biased region" description="Basic and acidic residues" evidence="17">
    <location>
        <begin position="957"/>
        <end position="969"/>
    </location>
</feature>
<dbReference type="FunFam" id="3.30.160.60:FF:000017">
    <property type="entry name" value="zinc finger protein 62 homolog"/>
    <property type="match status" value="1"/>
</dbReference>
<accession>A0A9B0HDU9</accession>
<dbReference type="GO" id="GO:0008270">
    <property type="term" value="F:zinc ion binding"/>
    <property type="evidence" value="ECO:0007669"/>
    <property type="project" value="UniProtKB-KW"/>
</dbReference>
<dbReference type="FunFam" id="3.30.160.60:FF:001599">
    <property type="entry name" value="ZFP69 zinc finger protein B"/>
    <property type="match status" value="1"/>
</dbReference>
<dbReference type="GO" id="GO:0005667">
    <property type="term" value="C:transcription regulator complex"/>
    <property type="evidence" value="ECO:0007669"/>
    <property type="project" value="TreeGrafter"/>
</dbReference>
<dbReference type="FunFam" id="3.30.160.60:FF:000029">
    <property type="entry name" value="GLI family zinc finger 4"/>
    <property type="match status" value="1"/>
</dbReference>
<evidence type="ECO:0000256" key="10">
    <source>
        <dbReference type="ARBA" id="ARBA00023163"/>
    </source>
</evidence>
<dbReference type="FunFam" id="3.30.160.60:FF:000045">
    <property type="entry name" value="ZFP69 zinc finger protein B"/>
    <property type="match status" value="2"/>
</dbReference>
<dbReference type="InterPro" id="IPR036236">
    <property type="entry name" value="Znf_C2H2_sf"/>
</dbReference>
<feature type="domain" description="KRAB" evidence="20">
    <location>
        <begin position="902"/>
        <end position="974"/>
    </location>
</feature>
<keyword evidence="5 15" id="KW-0863">Zinc-finger</keyword>
<dbReference type="FunFam" id="3.30.160.60:FF:003084">
    <property type="entry name" value="Zinc finger protein 1009"/>
    <property type="match status" value="1"/>
</dbReference>
<evidence type="ECO:0000256" key="12">
    <source>
        <dbReference type="ARBA" id="ARBA00059194"/>
    </source>
</evidence>
<feature type="domain" description="C2H2-type" evidence="18">
    <location>
        <begin position="1095"/>
        <end position="1122"/>
    </location>
</feature>
<evidence type="ECO:0000256" key="11">
    <source>
        <dbReference type="ARBA" id="ARBA00023242"/>
    </source>
</evidence>
<keyword evidence="10" id="KW-0804">Transcription</keyword>
<evidence type="ECO:0000256" key="1">
    <source>
        <dbReference type="ARBA" id="ARBA00004123"/>
    </source>
</evidence>
<evidence type="ECO:0000256" key="5">
    <source>
        <dbReference type="ARBA" id="ARBA00022771"/>
    </source>
</evidence>
<feature type="domain" description="C2H2-type" evidence="18">
    <location>
        <begin position="307"/>
        <end position="334"/>
    </location>
</feature>
<feature type="domain" description="C2H2-type" evidence="18">
    <location>
        <begin position="1235"/>
        <end position="1262"/>
    </location>
</feature>
<dbReference type="Pfam" id="PF00096">
    <property type="entry name" value="zf-C2H2"/>
    <property type="match status" value="15"/>
</dbReference>
<dbReference type="Gene3D" id="6.10.140.140">
    <property type="match status" value="2"/>
</dbReference>
<keyword evidence="11 16" id="KW-0539">Nucleus</keyword>
<feature type="region of interest" description="Disordered" evidence="17">
    <location>
        <begin position="876"/>
        <end position="895"/>
    </location>
</feature>
<comment type="subcellular location">
    <subcellularLocation>
        <location evidence="1 16">Nucleus</location>
    </subcellularLocation>
</comment>
<evidence type="ECO:0000256" key="6">
    <source>
        <dbReference type="ARBA" id="ARBA00022833"/>
    </source>
</evidence>
<dbReference type="CDD" id="cd07765">
    <property type="entry name" value="KRAB_A-box"/>
    <property type="match status" value="2"/>
</dbReference>
<dbReference type="InterPro" id="IPR003309">
    <property type="entry name" value="SCAN_dom"/>
</dbReference>
<dbReference type="PANTHER" id="PTHR14003:SF23">
    <property type="entry name" value="ZINC FINGER PROTEIN 143"/>
    <property type="match status" value="1"/>
</dbReference>
<name>A0A9B0HDU9_ODORO</name>
<evidence type="ECO:0000259" key="18">
    <source>
        <dbReference type="PROSITE" id="PS50157"/>
    </source>
</evidence>
<feature type="domain" description="C2H2-type" evidence="18">
    <location>
        <begin position="1151"/>
        <end position="1178"/>
    </location>
</feature>
<dbReference type="InterPro" id="IPR001909">
    <property type="entry name" value="KRAB"/>
</dbReference>
<protein>
    <recommendedName>
        <fullName evidence="13">Zinc finger protein 69 homolog</fullName>
    </recommendedName>
    <alternativeName>
        <fullName evidence="14">Zinc finger protein 642</fullName>
    </alternativeName>
</protein>
<evidence type="ECO:0000256" key="17">
    <source>
        <dbReference type="SAM" id="MobiDB-lite"/>
    </source>
</evidence>
<feature type="domain" description="C2H2-type" evidence="18">
    <location>
        <begin position="1207"/>
        <end position="1234"/>
    </location>
</feature>
<feature type="domain" description="C2H2-type" evidence="18">
    <location>
        <begin position="503"/>
        <end position="525"/>
    </location>
</feature>
<evidence type="ECO:0000313" key="21">
    <source>
        <dbReference type="Proteomes" id="UP000245340"/>
    </source>
</evidence>
<dbReference type="GO" id="GO:0031981">
    <property type="term" value="C:nuclear lumen"/>
    <property type="evidence" value="ECO:0007669"/>
    <property type="project" value="UniProtKB-ARBA"/>
</dbReference>
<dbReference type="Gene3D" id="3.30.160.60">
    <property type="entry name" value="Classic Zinc Finger"/>
    <property type="match status" value="18"/>
</dbReference>
<dbReference type="GO" id="GO:0000785">
    <property type="term" value="C:chromatin"/>
    <property type="evidence" value="ECO:0007669"/>
    <property type="project" value="TreeGrafter"/>
</dbReference>
<feature type="domain" description="C2H2-type" evidence="18">
    <location>
        <begin position="335"/>
        <end position="362"/>
    </location>
</feature>
<dbReference type="PROSITE" id="PS50157">
    <property type="entry name" value="ZINC_FINGER_C2H2_2"/>
    <property type="match status" value="18"/>
</dbReference>
<feature type="region of interest" description="Disordered" evidence="17">
    <location>
        <begin position="581"/>
        <end position="753"/>
    </location>
</feature>
<evidence type="ECO:0000259" key="20">
    <source>
        <dbReference type="PROSITE" id="PS50805"/>
    </source>
</evidence>
<evidence type="ECO:0000256" key="2">
    <source>
        <dbReference type="ARBA" id="ARBA00006991"/>
    </source>
</evidence>
<feature type="domain" description="KRAB" evidence="20">
    <location>
        <begin position="74"/>
        <end position="145"/>
    </location>
</feature>
<feature type="domain" description="C2H2-type" evidence="18">
    <location>
        <begin position="363"/>
        <end position="390"/>
    </location>
</feature>
<evidence type="ECO:0000256" key="7">
    <source>
        <dbReference type="ARBA" id="ARBA00023015"/>
    </source>
</evidence>
<evidence type="ECO:0000256" key="3">
    <source>
        <dbReference type="ARBA" id="ARBA00022723"/>
    </source>
</evidence>
<evidence type="ECO:0000259" key="19">
    <source>
        <dbReference type="PROSITE" id="PS50804"/>
    </source>
</evidence>
<dbReference type="GO" id="GO:0000981">
    <property type="term" value="F:DNA-binding transcription factor activity, RNA polymerase II-specific"/>
    <property type="evidence" value="ECO:0007669"/>
    <property type="project" value="TreeGrafter"/>
</dbReference>
<feature type="domain" description="C2H2-type" evidence="18">
    <location>
        <begin position="419"/>
        <end position="446"/>
    </location>
</feature>
<proteinExistence type="inferred from homology"/>
<dbReference type="FunFam" id="3.30.160.60:FF:000941">
    <property type="entry name" value="zinc finger protein ZFP69 isoform X2"/>
    <property type="match status" value="1"/>
</dbReference>
<keyword evidence="4" id="KW-0677">Repeat</keyword>
<sequence>MLQQLLITLPMEASTWVKLCHPKKTKEGAPLWEDVTKMFEGEVLLSQDVDETQRESLEDEVTSRLSTVESQGLLTFKDISVDFTQEEWGQLAPAHRNLYREVMLENYGNLVSVGYQLSKPGVISQLEKGEEPWLIEREISGSPSSDLENKTETRESTLKNDISGEELHHGLMKEQSTRGSTIYSTLGRVSRCDKLESHQENQGMGERQIPLTHEKTLTQERGRESNRFEKSINVSSKVIPGPEGPPRKKDHKYDISRKKSRYNLDLINHSRSYTRMKTFECNICEKIFKQLIHLTEHMRIHTGEKPFRCKECGKAFSQSSSLIPHQRIHTGEKPYECKECGKTFRHPSSLTQHVRIHTGEKPYECGICEKAFSQSIGLIQHLRTHVRDKPFTCKDCGKAFFQIRHLRQHEIIHTGVKPYICNVCSKTFSHSTYLTQHQRTHTGERPYKCKECGKAFSQRIHLSIHQRVHTGVKPYECSHCGKAFRHDSSFAKHQRIHTGEKPYDCNECGKAFSCSSSLIRHCKTHLRNTFSNDMMTKKGFPHRKSWRATWSLRLPPSPAHGGQADCCPWVWAPPARSAAPAPGFRARRLPGRGRARGVPSWAEPAAGRAEPPEDARAGRLAARSRGVAGPGAGRRGLYRRRGRRRGAAGGRRRRATRGCGPRGGAAGGAGRRRRPGVRATAREVYPRLSLREAGSGQPSHCGPRRPPPRRAAAEGRQGGRRGDAVRRRALGRLRGEPGEAPRQGRRPRSRGLPKEAGTWGVFWRIVGERGHVVYESWGRTKSATSRSSEETPCGAESFGSERFCGRVPDPSSVQGRAEVDKPSWVGIVMLQQLLITLPTEASTWVKLRHPKKAKEGAPLWEDVTKMFEGEVRLSQDVDETQEESLKDEVTSGSPAAESQGLLTFKDISVDFTQEEWGQLAPAHRNLYREVMLENYGNLVSVAGYQLSKPSVISQLEKGQEPWMTEKEGPGDPSSDLNKTEANGSTAKNDILQEQLYHGIMMEGFLRDDVIYSTLRKVSKYDGDLERHHETHGKDVRQAVLTHKKSGQETNKFGENIVSSNVVIEQRHHKCDTSRKRNKYKLDLINHPSYIRTKTYECNICEKNFKQPIHLTEHMRIHTGEKPFRCKECGRAFSQSASLTTHQRIHTGEKPFECEECGKAFRHRSSLNQHHRTHTGEKPYVCDKCQKAFSQNISLIQHLRTHSGEKPFTCNECGKTFRQIRHLSEHIRIHTGEKPYACTACCKTFSHRAYLTHHQRIHTGERPYKCKECGKAFRQRIHLSNHKTVHTGVKAYECNRCGKAYRHDSSFKKHQRHHTGEKPYECNECGKAFSYNSSLSRHHEIHRRNAFQNNM</sequence>
<dbReference type="Proteomes" id="UP000245340">
    <property type="component" value="Unplaced"/>
</dbReference>
<feature type="region of interest" description="Disordered" evidence="17">
    <location>
        <begin position="955"/>
        <end position="986"/>
    </location>
</feature>
<dbReference type="FunFam" id="3.30.160.60:FF:000176">
    <property type="entry name" value="zinc finger protein 70"/>
    <property type="match status" value="1"/>
</dbReference>
<dbReference type="FunFam" id="3.30.160.60:FF:000307">
    <property type="entry name" value="Zinc finger protein ZFP69 isoform 1"/>
    <property type="match status" value="2"/>
</dbReference>
<feature type="compositionally biased region" description="Basic and acidic residues" evidence="17">
    <location>
        <begin position="147"/>
        <end position="157"/>
    </location>
</feature>
<keyword evidence="6" id="KW-0862">Zinc</keyword>
<keyword evidence="8" id="KW-0443">Lipid metabolism</keyword>
<feature type="domain" description="C2H2-type" evidence="18">
    <location>
        <begin position="279"/>
        <end position="306"/>
    </location>
</feature>
<feature type="domain" description="SCAN box" evidence="19">
    <location>
        <begin position="821"/>
        <end position="865"/>
    </location>
</feature>
<feature type="domain" description="C2H2-type" evidence="18">
    <location>
        <begin position="391"/>
        <end position="418"/>
    </location>
</feature>
<dbReference type="FunFam" id="3.30.160.60:FF:001498">
    <property type="entry name" value="Zinc finger protein 404"/>
    <property type="match status" value="1"/>
</dbReference>
<evidence type="ECO:0000256" key="8">
    <source>
        <dbReference type="ARBA" id="ARBA00023098"/>
    </source>
</evidence>
<evidence type="ECO:0000256" key="9">
    <source>
        <dbReference type="ARBA" id="ARBA00023125"/>
    </source>
</evidence>
<feature type="compositionally biased region" description="Basic residues" evidence="17">
    <location>
        <begin position="585"/>
        <end position="595"/>
    </location>
</feature>
<dbReference type="SMART" id="SM00355">
    <property type="entry name" value="ZnF_C2H2"/>
    <property type="match status" value="18"/>
</dbReference>
<keyword evidence="21" id="KW-1185">Reference proteome</keyword>
<feature type="domain" description="C2H2-type" evidence="18">
    <location>
        <begin position="1291"/>
        <end position="1318"/>
    </location>
</feature>
<feature type="compositionally biased region" description="Low complexity" evidence="17">
    <location>
        <begin position="618"/>
        <end position="627"/>
    </location>
</feature>
<dbReference type="FunFam" id="3.30.160.60:FF:002090">
    <property type="entry name" value="Zinc finger protein 473"/>
    <property type="match status" value="2"/>
</dbReference>
<dbReference type="Pfam" id="PF01352">
    <property type="entry name" value="KRAB"/>
    <property type="match status" value="2"/>
</dbReference>
<feature type="region of interest" description="Disordered" evidence="17">
    <location>
        <begin position="138"/>
        <end position="157"/>
    </location>
</feature>
<feature type="compositionally biased region" description="Gly residues" evidence="17">
    <location>
        <begin position="660"/>
        <end position="669"/>
    </location>
</feature>
<evidence type="ECO:0000313" key="22">
    <source>
        <dbReference type="RefSeq" id="XP_004415427.1"/>
    </source>
</evidence>
<dbReference type="PANTHER" id="PTHR14003">
    <property type="entry name" value="TRANSCRIPTIONAL REPRESSOR PROTEIN YY"/>
    <property type="match status" value="1"/>
</dbReference>
<feature type="domain" description="C2H2-type" evidence="18">
    <location>
        <begin position="475"/>
        <end position="502"/>
    </location>
</feature>
<feature type="domain" description="C2H2-type" evidence="18">
    <location>
        <begin position="1319"/>
        <end position="1341"/>
    </location>
</feature>
<dbReference type="FunFam" id="3.30.160.60:FF:000099">
    <property type="entry name" value="Zinc finger protein 79"/>
    <property type="match status" value="1"/>
</dbReference>
<feature type="compositionally biased region" description="Basic residues" evidence="17">
    <location>
        <begin position="636"/>
        <end position="656"/>
    </location>
</feature>
<dbReference type="FunFam" id="3.30.160.60:FF:002343">
    <property type="entry name" value="Zinc finger protein 33A"/>
    <property type="match status" value="1"/>
</dbReference>
<dbReference type="GO" id="GO:0000978">
    <property type="term" value="F:RNA polymerase II cis-regulatory region sequence-specific DNA binding"/>
    <property type="evidence" value="ECO:0007669"/>
    <property type="project" value="TreeGrafter"/>
</dbReference>
<keyword evidence="9" id="KW-0238">DNA-binding</keyword>
<evidence type="ECO:0000256" key="14">
    <source>
        <dbReference type="ARBA" id="ARBA00078744"/>
    </source>
</evidence>